<reference evidence="1 3" key="1">
    <citation type="journal article" date="2012" name="Nature">
        <title>Algal genomes reveal evolutionary mosaicism and the fate of nucleomorphs.</title>
        <authorList>
            <consortium name="DOE Joint Genome Institute"/>
            <person name="Curtis B.A."/>
            <person name="Tanifuji G."/>
            <person name="Burki F."/>
            <person name="Gruber A."/>
            <person name="Irimia M."/>
            <person name="Maruyama S."/>
            <person name="Arias M.C."/>
            <person name="Ball S.G."/>
            <person name="Gile G.H."/>
            <person name="Hirakawa Y."/>
            <person name="Hopkins J.F."/>
            <person name="Kuo A."/>
            <person name="Rensing S.A."/>
            <person name="Schmutz J."/>
            <person name="Symeonidi A."/>
            <person name="Elias M."/>
            <person name="Eveleigh R.J."/>
            <person name="Herman E.K."/>
            <person name="Klute M.J."/>
            <person name="Nakayama T."/>
            <person name="Obornik M."/>
            <person name="Reyes-Prieto A."/>
            <person name="Armbrust E.V."/>
            <person name="Aves S.J."/>
            <person name="Beiko R.G."/>
            <person name="Coutinho P."/>
            <person name="Dacks J.B."/>
            <person name="Durnford D.G."/>
            <person name="Fast N.M."/>
            <person name="Green B.R."/>
            <person name="Grisdale C.J."/>
            <person name="Hempel F."/>
            <person name="Henrissat B."/>
            <person name="Hoppner M.P."/>
            <person name="Ishida K."/>
            <person name="Kim E."/>
            <person name="Koreny L."/>
            <person name="Kroth P.G."/>
            <person name="Liu Y."/>
            <person name="Malik S.B."/>
            <person name="Maier U.G."/>
            <person name="McRose D."/>
            <person name="Mock T."/>
            <person name="Neilson J.A."/>
            <person name="Onodera N.T."/>
            <person name="Poole A.M."/>
            <person name="Pritham E.J."/>
            <person name="Richards T.A."/>
            <person name="Rocap G."/>
            <person name="Roy S.W."/>
            <person name="Sarai C."/>
            <person name="Schaack S."/>
            <person name="Shirato S."/>
            <person name="Slamovits C.H."/>
            <person name="Spencer D.F."/>
            <person name="Suzuki S."/>
            <person name="Worden A.Z."/>
            <person name="Zauner S."/>
            <person name="Barry K."/>
            <person name="Bell C."/>
            <person name="Bharti A.K."/>
            <person name="Crow J.A."/>
            <person name="Grimwood J."/>
            <person name="Kramer R."/>
            <person name="Lindquist E."/>
            <person name="Lucas S."/>
            <person name="Salamov A."/>
            <person name="McFadden G.I."/>
            <person name="Lane C.E."/>
            <person name="Keeling P.J."/>
            <person name="Gray M.W."/>
            <person name="Grigoriev I.V."/>
            <person name="Archibald J.M."/>
        </authorList>
    </citation>
    <scope>NUCLEOTIDE SEQUENCE</scope>
    <source>
        <strain evidence="1 3">CCMP2712</strain>
    </source>
</reference>
<dbReference type="PaxDb" id="55529-EKX32410"/>
<reference evidence="3" key="2">
    <citation type="submission" date="2012-11" db="EMBL/GenBank/DDBJ databases">
        <authorList>
            <person name="Kuo A."/>
            <person name="Curtis B.A."/>
            <person name="Tanifuji G."/>
            <person name="Burki F."/>
            <person name="Gruber A."/>
            <person name="Irimia M."/>
            <person name="Maruyama S."/>
            <person name="Arias M.C."/>
            <person name="Ball S.G."/>
            <person name="Gile G.H."/>
            <person name="Hirakawa Y."/>
            <person name="Hopkins J.F."/>
            <person name="Rensing S.A."/>
            <person name="Schmutz J."/>
            <person name="Symeonidi A."/>
            <person name="Elias M."/>
            <person name="Eveleigh R.J."/>
            <person name="Herman E.K."/>
            <person name="Klute M.J."/>
            <person name="Nakayama T."/>
            <person name="Obornik M."/>
            <person name="Reyes-Prieto A."/>
            <person name="Armbrust E.V."/>
            <person name="Aves S.J."/>
            <person name="Beiko R.G."/>
            <person name="Coutinho P."/>
            <person name="Dacks J.B."/>
            <person name="Durnford D.G."/>
            <person name="Fast N.M."/>
            <person name="Green B.R."/>
            <person name="Grisdale C."/>
            <person name="Hempe F."/>
            <person name="Henrissat B."/>
            <person name="Hoppner M.P."/>
            <person name="Ishida K.-I."/>
            <person name="Kim E."/>
            <person name="Koreny L."/>
            <person name="Kroth P.G."/>
            <person name="Liu Y."/>
            <person name="Malik S.-B."/>
            <person name="Maier U.G."/>
            <person name="McRose D."/>
            <person name="Mock T."/>
            <person name="Neilson J.A."/>
            <person name="Onodera N.T."/>
            <person name="Poole A.M."/>
            <person name="Pritham E.J."/>
            <person name="Richards T.A."/>
            <person name="Rocap G."/>
            <person name="Roy S.W."/>
            <person name="Sarai C."/>
            <person name="Schaack S."/>
            <person name="Shirato S."/>
            <person name="Slamovits C.H."/>
            <person name="Spencer D.F."/>
            <person name="Suzuki S."/>
            <person name="Worden A.Z."/>
            <person name="Zauner S."/>
            <person name="Barry K."/>
            <person name="Bell C."/>
            <person name="Bharti A.K."/>
            <person name="Crow J.A."/>
            <person name="Grimwood J."/>
            <person name="Kramer R."/>
            <person name="Lindquist E."/>
            <person name="Lucas S."/>
            <person name="Salamov A."/>
            <person name="McFadden G.I."/>
            <person name="Lane C.E."/>
            <person name="Keeling P.J."/>
            <person name="Gray M.W."/>
            <person name="Grigoriev I.V."/>
            <person name="Archibald J.M."/>
        </authorList>
    </citation>
    <scope>NUCLEOTIDE SEQUENCE</scope>
    <source>
        <strain evidence="3">CCMP2712</strain>
    </source>
</reference>
<keyword evidence="3" id="KW-1185">Reference proteome</keyword>
<accession>L1I978</accession>
<organism evidence="1">
    <name type="scientific">Guillardia theta (strain CCMP2712)</name>
    <name type="common">Cryptophyte</name>
    <dbReference type="NCBI Taxonomy" id="905079"/>
    <lineage>
        <taxon>Eukaryota</taxon>
        <taxon>Cryptophyceae</taxon>
        <taxon>Pyrenomonadales</taxon>
        <taxon>Geminigeraceae</taxon>
        <taxon>Guillardia</taxon>
    </lineage>
</organism>
<evidence type="ECO:0000313" key="1">
    <source>
        <dbReference type="EMBL" id="EKX32410.1"/>
    </source>
</evidence>
<dbReference type="KEGG" id="gtt:GUITHDRAFT_121414"/>
<dbReference type="HOGENOM" id="CLU_779498_0_0_1"/>
<evidence type="ECO:0000313" key="3">
    <source>
        <dbReference type="Proteomes" id="UP000011087"/>
    </source>
</evidence>
<reference evidence="2" key="3">
    <citation type="submission" date="2016-03" db="UniProtKB">
        <authorList>
            <consortium name="EnsemblProtists"/>
        </authorList>
    </citation>
    <scope>IDENTIFICATION</scope>
</reference>
<dbReference type="EnsemblProtists" id="EKX32410">
    <property type="protein sequence ID" value="EKX32410"/>
    <property type="gene ID" value="GUITHDRAFT_121414"/>
</dbReference>
<name>L1I978_GUITC</name>
<dbReference type="EMBL" id="JH993191">
    <property type="protein sequence ID" value="EKX32410.1"/>
    <property type="molecule type" value="Genomic_DNA"/>
</dbReference>
<proteinExistence type="predicted"/>
<dbReference type="GeneID" id="17289149"/>
<gene>
    <name evidence="1" type="ORF">GUITHDRAFT_121414</name>
</gene>
<protein>
    <submittedName>
        <fullName evidence="1 2">Uncharacterized protein</fullName>
    </submittedName>
</protein>
<dbReference type="Proteomes" id="UP000011087">
    <property type="component" value="Unassembled WGS sequence"/>
</dbReference>
<dbReference type="AlphaFoldDB" id="L1I978"/>
<evidence type="ECO:0000313" key="2">
    <source>
        <dbReference type="EnsemblProtists" id="EKX32410"/>
    </source>
</evidence>
<sequence length="356" mass="38317">MFWFLTRDLNSEGLSNSTGVLEGVDGGDSSTGALVETFRRGSWEHRENSTVGIAKARYVDTGSCGSSFGGCLEWLGEEVWHWNPGHGGNAGLIRNWTERAAWHWGAGGEGLAGLFPEKVIGDIGVSRNKEYRSFSALFKRGGTCKPRRSCRAMVHATGSSWSLEGPSGCGRDAAVHAFEAHSGFVTELVGYFGLSRVVDGSVFATRLIFPQPTDCGNPSFVSLQVLRRSLQGAAKCRILLVRRVSHRRSVRNHDDLLRAMGSFPCETVVEDGSSTVGRQLRSFRDADLGGVGVVELLVEGGDVNLCYLSMSVKLLLRYVGLMMAGSRPDSPMTASIPLVLSTVRGVLGRVMGLDAG</sequence>
<dbReference type="RefSeq" id="XP_005819390.1">
    <property type="nucleotide sequence ID" value="XM_005819333.1"/>
</dbReference>